<proteinExistence type="predicted"/>
<comment type="caution">
    <text evidence="1">The sequence shown here is derived from an EMBL/GenBank/DDBJ whole genome shotgun (WGS) entry which is preliminary data.</text>
</comment>
<name>A0ABP9WHZ7_9MICO</name>
<sequence length="116" mass="13584">MYVNTGDLNSLDRPEALTDDVGMYLNNADLYQGAPPELTHGTTHFPDEFWMWAEWNSHHMHDWTTAVWEAWTMCRDRTTDADTVTVNGRLKFTYRVTFEGYWEGGVRATRVHVERI</sequence>
<accession>A0ABP9WHZ7</accession>
<evidence type="ECO:0000313" key="2">
    <source>
        <dbReference type="Proteomes" id="UP001426770"/>
    </source>
</evidence>
<gene>
    <name evidence="1" type="ORF">Lsed01_00826</name>
</gene>
<reference evidence="1 2" key="1">
    <citation type="submission" date="2024-02" db="EMBL/GenBank/DDBJ databases">
        <title>Lysinimicrobium sediminis NBRC 112286.</title>
        <authorList>
            <person name="Ichikawa N."/>
            <person name="Katano-Makiyama Y."/>
            <person name="Hidaka K."/>
        </authorList>
    </citation>
    <scope>NUCLEOTIDE SEQUENCE [LARGE SCALE GENOMIC DNA]</scope>
    <source>
        <strain evidence="1 2">NBRC 112286</strain>
    </source>
</reference>
<protein>
    <submittedName>
        <fullName evidence="1">Uncharacterized protein</fullName>
    </submittedName>
</protein>
<organism evidence="1 2">
    <name type="scientific">Demequina sediminis</name>
    <dbReference type="NCBI Taxonomy" id="1930058"/>
    <lineage>
        <taxon>Bacteria</taxon>
        <taxon>Bacillati</taxon>
        <taxon>Actinomycetota</taxon>
        <taxon>Actinomycetes</taxon>
        <taxon>Micrococcales</taxon>
        <taxon>Demequinaceae</taxon>
        <taxon>Demequina</taxon>
    </lineage>
</organism>
<dbReference type="EMBL" id="BAABRR010000003">
    <property type="protein sequence ID" value="GAA5518400.1"/>
    <property type="molecule type" value="Genomic_DNA"/>
</dbReference>
<keyword evidence="2" id="KW-1185">Reference proteome</keyword>
<dbReference type="Proteomes" id="UP001426770">
    <property type="component" value="Unassembled WGS sequence"/>
</dbReference>
<evidence type="ECO:0000313" key="1">
    <source>
        <dbReference type="EMBL" id="GAA5518400.1"/>
    </source>
</evidence>